<protein>
    <recommendedName>
        <fullName evidence="4">F-box domain-containing protein</fullName>
    </recommendedName>
</protein>
<evidence type="ECO:0000313" key="2">
    <source>
        <dbReference type="EMBL" id="KAG9238555.1"/>
    </source>
</evidence>
<name>A0A9P7YRP4_9HELO</name>
<reference evidence="2" key="1">
    <citation type="journal article" date="2021" name="IMA Fungus">
        <title>Genomic characterization of three marine fungi, including Emericellopsis atlantica sp. nov. with signatures of a generalist lifestyle and marine biomass degradation.</title>
        <authorList>
            <person name="Hagestad O.C."/>
            <person name="Hou L."/>
            <person name="Andersen J.H."/>
            <person name="Hansen E.H."/>
            <person name="Altermark B."/>
            <person name="Li C."/>
            <person name="Kuhnert E."/>
            <person name="Cox R.J."/>
            <person name="Crous P.W."/>
            <person name="Spatafora J.W."/>
            <person name="Lail K."/>
            <person name="Amirebrahimi M."/>
            <person name="Lipzen A."/>
            <person name="Pangilinan J."/>
            <person name="Andreopoulos W."/>
            <person name="Hayes R.D."/>
            <person name="Ng V."/>
            <person name="Grigoriev I.V."/>
            <person name="Jackson S.A."/>
            <person name="Sutton T.D.S."/>
            <person name="Dobson A.D.W."/>
            <person name="Rama T."/>
        </authorList>
    </citation>
    <scope>NUCLEOTIDE SEQUENCE</scope>
    <source>
        <strain evidence="2">TRa018bII</strain>
    </source>
</reference>
<dbReference type="AlphaFoldDB" id="A0A9P7YRP4"/>
<keyword evidence="3" id="KW-1185">Reference proteome</keyword>
<feature type="region of interest" description="Disordered" evidence="1">
    <location>
        <begin position="37"/>
        <end position="95"/>
    </location>
</feature>
<feature type="region of interest" description="Disordered" evidence="1">
    <location>
        <begin position="498"/>
        <end position="562"/>
    </location>
</feature>
<feature type="compositionally biased region" description="Polar residues" evidence="1">
    <location>
        <begin position="37"/>
        <end position="66"/>
    </location>
</feature>
<accession>A0A9P7YRP4</accession>
<dbReference type="OrthoDB" id="1689567at2759"/>
<proteinExistence type="predicted"/>
<dbReference type="Proteomes" id="UP000824998">
    <property type="component" value="Unassembled WGS sequence"/>
</dbReference>
<dbReference type="InterPro" id="IPR036047">
    <property type="entry name" value="F-box-like_dom_sf"/>
</dbReference>
<feature type="compositionally biased region" description="Polar residues" evidence="1">
    <location>
        <begin position="536"/>
        <end position="551"/>
    </location>
</feature>
<dbReference type="SUPFAM" id="SSF81383">
    <property type="entry name" value="F-box domain"/>
    <property type="match status" value="1"/>
</dbReference>
<organism evidence="2 3">
    <name type="scientific">Amylocarpus encephaloides</name>
    <dbReference type="NCBI Taxonomy" id="45428"/>
    <lineage>
        <taxon>Eukaryota</taxon>
        <taxon>Fungi</taxon>
        <taxon>Dikarya</taxon>
        <taxon>Ascomycota</taxon>
        <taxon>Pezizomycotina</taxon>
        <taxon>Leotiomycetes</taxon>
        <taxon>Helotiales</taxon>
        <taxon>Helotiales incertae sedis</taxon>
        <taxon>Amylocarpus</taxon>
    </lineage>
</organism>
<sequence>MVTSIFESSTSHLMTLSNVTSQAEPASDNTMIIEDISQSSSNLTPSSISETATRGTDSTALVNNAGDNEVERGRSLQRRPRVSNPFAQAESRGREHDVAAIELDARPLGRLISRSSTFHGDPFDPSAILDDQLLEPCPHESLCNDLSEVLNIAVSLTGLSRSKTRANSDALNIPSRSRATSSLQRAQSPTVYTTCPECNKEEIIKGSNGSRQELRAEAKLDAGANRRLRPSTSQRASIAASMPTEILHQIFYSLRPTDFHAARHICRSWFINSLNRSLLETMIRRGGYCGSICQDMASNRVLDSHIKVNDEWLMSKRLARECALGPDWAGNGLKHSYDALGQLKTKAFKEIARIDFAEMSIHDQGTNSVGTMFTGSNCGKFLMAANGCVVYIYELNRSRAAVNCSSRLSAGGLNAVTAIICPHRVLACSMDTSSHRYAIAILLEGRMGMVCDITTLNRTISRASQSRTGRHQKSGDLKCAVRGTSLLDRVSLHSFASHLTSGGPSSDPRFVFPGRATPDTSFTPTDGPGWQHIFQGDNSQTPQPASPSSRHPSLPKVRKPRNDSRLKSILPAYQEAEIREIYMPIETGPRSLYQNLCSEDDPPRSVALCPQRRCVAFGCYSGIELHWVDALTGEDLNRWFPLTAPSDYLFFLPPRRSIDSAKKLRLISSAAKPGERPANVERAYGSRTRRSPFWERVRTTSSTEASLGPQHKQGLATRLTSQGSNRMAGLGRTQLSDHYRAVPISDGYHILFTDPATGQLCLGSDAPVGGPTKLLRKIRFQGPEKKGYPTTYASGSDLKWGIRVVAAFGTEQEQSIWLFSVPADVFTAEPSHNLSGAPEGWSNGSQNWDWVDWWPENHMQDWFRQIHDPVPGLHPRVAWPVNIKGQEIGICDGITNLVIDSGPDMTIWAFSKTGMAKAWKIDAGKEEELDVSFVVRDGTIRKVDDEGDIGLSGPFPSFNQNGALHYASFDGASSPLTTSLPDITRRGFTELSQHTLSCDSSGDVLIEDEIPVSSFGCLPVGVLGGNWRWSPLEGTSVDLVEELTGATRIDIEIR</sequence>
<evidence type="ECO:0000313" key="3">
    <source>
        <dbReference type="Proteomes" id="UP000824998"/>
    </source>
</evidence>
<evidence type="ECO:0000256" key="1">
    <source>
        <dbReference type="SAM" id="MobiDB-lite"/>
    </source>
</evidence>
<comment type="caution">
    <text evidence="2">The sequence shown here is derived from an EMBL/GenBank/DDBJ whole genome shotgun (WGS) entry which is preliminary data.</text>
</comment>
<dbReference type="EMBL" id="MU251368">
    <property type="protein sequence ID" value="KAG9238555.1"/>
    <property type="molecule type" value="Genomic_DNA"/>
</dbReference>
<evidence type="ECO:0008006" key="4">
    <source>
        <dbReference type="Google" id="ProtNLM"/>
    </source>
</evidence>
<gene>
    <name evidence="2" type="ORF">BJ875DRAFT_437335</name>
</gene>